<evidence type="ECO:0000256" key="2">
    <source>
        <dbReference type="SAM" id="MobiDB-lite"/>
    </source>
</evidence>
<dbReference type="PANTHER" id="PTHR34916:SF1">
    <property type="entry name" value="GI:13385330"/>
    <property type="match status" value="1"/>
</dbReference>
<keyword evidence="1" id="KW-0175">Coiled coil</keyword>
<proteinExistence type="predicted"/>
<dbReference type="PANTHER" id="PTHR34916">
    <property type="entry name" value="GI:13385330"/>
    <property type="match status" value="1"/>
</dbReference>
<dbReference type="InterPro" id="IPR032755">
    <property type="entry name" value="TSNAXIP1_N"/>
</dbReference>
<reference evidence="4" key="3">
    <citation type="submission" date="2025-09" db="UniProtKB">
        <authorList>
            <consortium name="Ensembl"/>
        </authorList>
    </citation>
    <scope>IDENTIFICATION</scope>
</reference>
<evidence type="ECO:0000313" key="4">
    <source>
        <dbReference type="Ensembl" id="ENSONIP00000035990.1"/>
    </source>
</evidence>
<dbReference type="AlphaFoldDB" id="A0A669BNL3"/>
<dbReference type="Proteomes" id="UP000005207">
    <property type="component" value="Linkage group LG13"/>
</dbReference>
<organism evidence="4 5">
    <name type="scientific">Oreochromis niloticus</name>
    <name type="common">Nile tilapia</name>
    <name type="synonym">Tilapia nilotica</name>
    <dbReference type="NCBI Taxonomy" id="8128"/>
    <lineage>
        <taxon>Eukaryota</taxon>
        <taxon>Metazoa</taxon>
        <taxon>Chordata</taxon>
        <taxon>Craniata</taxon>
        <taxon>Vertebrata</taxon>
        <taxon>Euteleostomi</taxon>
        <taxon>Actinopterygii</taxon>
        <taxon>Neopterygii</taxon>
        <taxon>Teleostei</taxon>
        <taxon>Neoteleostei</taxon>
        <taxon>Acanthomorphata</taxon>
        <taxon>Ovalentaria</taxon>
        <taxon>Cichlomorphae</taxon>
        <taxon>Cichliformes</taxon>
        <taxon>Cichlidae</taxon>
        <taxon>African cichlids</taxon>
        <taxon>Pseudocrenilabrinae</taxon>
        <taxon>Oreochromini</taxon>
        <taxon>Oreochromis</taxon>
    </lineage>
</organism>
<evidence type="ECO:0000313" key="5">
    <source>
        <dbReference type="Proteomes" id="UP000005207"/>
    </source>
</evidence>
<dbReference type="OMA" id="QEGLWKF"/>
<gene>
    <name evidence="4" type="primary">lg13h6orf118</name>
</gene>
<dbReference type="Ensembl" id="ENSONIT00000029577.2">
    <property type="protein sequence ID" value="ENSONIP00000035990.1"/>
    <property type="gene ID" value="ENSONIG00000023662.2"/>
</dbReference>
<feature type="domain" description="Translin-associated factor X-interacting protein 1 N-terminal" evidence="3">
    <location>
        <begin position="213"/>
        <end position="314"/>
    </location>
</feature>
<evidence type="ECO:0000259" key="3">
    <source>
        <dbReference type="Pfam" id="PF15739"/>
    </source>
</evidence>
<reference evidence="4" key="2">
    <citation type="submission" date="2025-08" db="UniProtKB">
        <authorList>
            <consortium name="Ensembl"/>
        </authorList>
    </citation>
    <scope>IDENTIFICATION</scope>
</reference>
<protein>
    <recommendedName>
        <fullName evidence="3">Translin-associated factor X-interacting protein 1 N-terminal domain-containing protein</fullName>
    </recommendedName>
</protein>
<name>A0A669BNL3_ORENI</name>
<accession>A0A669BNL3</accession>
<reference evidence="5" key="1">
    <citation type="submission" date="2012-01" db="EMBL/GenBank/DDBJ databases">
        <title>The Genome Sequence of Oreochromis niloticus (Nile Tilapia).</title>
        <authorList>
            <consortium name="Broad Institute Genome Assembly Team"/>
            <consortium name="Broad Institute Sequencing Platform"/>
            <person name="Di Palma F."/>
            <person name="Johnson J."/>
            <person name="Lander E.S."/>
            <person name="Lindblad-Toh K."/>
        </authorList>
    </citation>
    <scope>NUCLEOTIDE SEQUENCE [LARGE SCALE GENOMIC DNA]</scope>
</reference>
<feature type="compositionally biased region" description="Polar residues" evidence="2">
    <location>
        <begin position="169"/>
        <end position="182"/>
    </location>
</feature>
<keyword evidence="5" id="KW-1185">Reference proteome</keyword>
<dbReference type="GeneTree" id="ENSGT00390000009877"/>
<evidence type="ECO:0000256" key="1">
    <source>
        <dbReference type="ARBA" id="ARBA00023054"/>
    </source>
</evidence>
<sequence length="448" mass="51021">MSLKQLYNNKLAFTAMSSSVKPKPGRYGSDIHRLLLAAEAGQKADILAYSSGHLGPRSLNPSQPQEETKSFFWRMSQSQEESRNPLSLQQIQTKAKKNEMKEFPPEFTSGTALVEPRVLGSTQDHTSHPERREHISLPQIVYRPSRTLQKACSQKKPKSPSDLGVNHHFTLSRSDQDGLNDQDQQEKKKCFGWQVMAKPDLWAGKNVAEMHARKLQEGLIKLSAQSWPSRDRLAVFSDVFDDVCEDSPVFGRILREIKAEYDLYVNHLMSFQSSPRSMSPNTSLKVSETELDDAEKEVCRLEHEARRALEEKKRVQNESQNISAAMHPKDSDKKNTCQSGLQDTMSVSGYTDSIQVKRLQVMNVWKEIKQLEEELEEKLVSTVTTTATKGHIRDQQTEIMKLIASNEHLRAISKDLENNISAVLNREKASKAIRRILWDEIHQDLQAE</sequence>
<dbReference type="Pfam" id="PF15739">
    <property type="entry name" value="TSNAXIP1_N"/>
    <property type="match status" value="1"/>
</dbReference>
<feature type="region of interest" description="Disordered" evidence="2">
    <location>
        <begin position="146"/>
        <end position="185"/>
    </location>
</feature>
<feature type="region of interest" description="Disordered" evidence="2">
    <location>
        <begin position="310"/>
        <end position="341"/>
    </location>
</feature>
<dbReference type="InParanoid" id="A0A669BNL3"/>